<dbReference type="Pfam" id="PF01395">
    <property type="entry name" value="PBP_GOBP"/>
    <property type="match status" value="1"/>
</dbReference>
<reference evidence="1" key="1">
    <citation type="submission" date="2015-08" db="EMBL/GenBank/DDBJ databases">
        <title>Transcriptome-Based Identification and Expression Profiles of Chemosensory Genes in German Cockroach, Blattella germanica.</title>
        <authorList>
            <person name="Niu D.-J."/>
        </authorList>
    </citation>
    <scope>NUCLEOTIDE SEQUENCE</scope>
</reference>
<dbReference type="InterPro" id="IPR006170">
    <property type="entry name" value="PBP/GOBP"/>
</dbReference>
<name>A0A109QFS7_BLAGE</name>
<dbReference type="SUPFAM" id="SSF47565">
    <property type="entry name" value="Insect pheromone/odorant-binding proteins"/>
    <property type="match status" value="1"/>
</dbReference>
<dbReference type="GO" id="GO:0005549">
    <property type="term" value="F:odorant binding"/>
    <property type="evidence" value="ECO:0007669"/>
    <property type="project" value="InterPro"/>
</dbReference>
<protein>
    <submittedName>
        <fullName evidence="1">Chemosensory protein</fullName>
    </submittedName>
</protein>
<dbReference type="EMBL" id="KT381658">
    <property type="protein sequence ID" value="AMA98149.1"/>
    <property type="molecule type" value="mRNA"/>
</dbReference>
<dbReference type="AlphaFoldDB" id="A0A109QFS7"/>
<dbReference type="CDD" id="cd23992">
    <property type="entry name" value="PBP_GOBP"/>
    <property type="match status" value="1"/>
</dbReference>
<evidence type="ECO:0000313" key="1">
    <source>
        <dbReference type="EMBL" id="AMA98149.1"/>
    </source>
</evidence>
<accession>A0A109QFS7</accession>
<dbReference type="Gene3D" id="1.10.238.20">
    <property type="entry name" value="Pheromone/general odorant binding protein domain"/>
    <property type="match status" value="1"/>
</dbReference>
<organism evidence="1">
    <name type="scientific">Blattella germanica</name>
    <name type="common">German cockroach</name>
    <name type="synonym">Blatta germanica</name>
    <dbReference type="NCBI Taxonomy" id="6973"/>
    <lineage>
        <taxon>Eukaryota</taxon>
        <taxon>Metazoa</taxon>
        <taxon>Ecdysozoa</taxon>
        <taxon>Arthropoda</taxon>
        <taxon>Hexapoda</taxon>
        <taxon>Insecta</taxon>
        <taxon>Pterygota</taxon>
        <taxon>Neoptera</taxon>
        <taxon>Polyneoptera</taxon>
        <taxon>Dictyoptera</taxon>
        <taxon>Blattodea</taxon>
        <taxon>Blaberoidea</taxon>
        <taxon>Blattellidae</taxon>
        <taxon>Blattella</taxon>
    </lineage>
</organism>
<dbReference type="InterPro" id="IPR036728">
    <property type="entry name" value="PBP_GOBP_sf"/>
</dbReference>
<proteinExistence type="evidence at transcript level"/>
<sequence length="106" mass="11953">MRNTEMILEDESDIKKKCTVECLLLGYGMIKDGQLDVTSVLDFAKPMLEHIQQEGGEIDEENLKENISKCSDTVSGEEENCTSSYETWVCLHDVMTKLMAGSKNQE</sequence>